<dbReference type="OrthoDB" id="169463at2157"/>
<dbReference type="AlphaFoldDB" id="A0A1G9VYR3"/>
<dbReference type="RefSeq" id="WP_089697926.1">
    <property type="nucleotide sequence ID" value="NZ_FNHL01000003.1"/>
</dbReference>
<dbReference type="Gene3D" id="3.60.15.10">
    <property type="entry name" value="Ribonuclease Z/Hydroxyacylglutathione hydrolase-like"/>
    <property type="match status" value="1"/>
</dbReference>
<reference evidence="2" key="1">
    <citation type="submission" date="2016-10" db="EMBL/GenBank/DDBJ databases">
        <authorList>
            <person name="Varghese N."/>
            <person name="Submissions S."/>
        </authorList>
    </citation>
    <scope>NUCLEOTIDE SEQUENCE [LARGE SCALE GENOMIC DNA]</scope>
    <source>
        <strain evidence="2">CGMCC 1.10119</strain>
    </source>
</reference>
<dbReference type="InterPro" id="IPR036866">
    <property type="entry name" value="RibonucZ/Hydroxyglut_hydro"/>
</dbReference>
<evidence type="ECO:0000313" key="1">
    <source>
        <dbReference type="EMBL" id="SDM77439.1"/>
    </source>
</evidence>
<gene>
    <name evidence="1" type="ORF">SAMN04487949_2559</name>
</gene>
<sequence>MPMKGSGTSELREIDRWEDGVGWIAYPDEEMQRASHAFVGDDGGVWVVDPVDADGLDELLAEFGDVAGVVVMLDRHKRDSAAIANRHDVSVYVPDWMTGVASELNAPVERFGRQLADTGYRAITVRDSSVPPWQEVGLYHEASGTLVVAESVGAAEYFLAPGESLGVHPMLRLFPPERALGDLEPERLFVGHGEGVTSDATSALRDALDGSRSRSVSLYGKTLKMFVAG</sequence>
<proteinExistence type="predicted"/>
<evidence type="ECO:0008006" key="3">
    <source>
        <dbReference type="Google" id="ProtNLM"/>
    </source>
</evidence>
<dbReference type="EMBL" id="FNHL01000003">
    <property type="protein sequence ID" value="SDM77439.1"/>
    <property type="molecule type" value="Genomic_DNA"/>
</dbReference>
<name>A0A1G9VYR3_9EURY</name>
<dbReference type="STRING" id="660521.SAMN04487949_2559"/>
<keyword evidence="2" id="KW-1185">Reference proteome</keyword>
<evidence type="ECO:0000313" key="2">
    <source>
        <dbReference type="Proteomes" id="UP000199451"/>
    </source>
</evidence>
<protein>
    <recommendedName>
        <fullName evidence="3">Glyoxylase, beta-lactamase superfamily II</fullName>
    </recommendedName>
</protein>
<dbReference type="Proteomes" id="UP000199451">
    <property type="component" value="Unassembled WGS sequence"/>
</dbReference>
<accession>A0A1G9VYR3</accession>
<organism evidence="1 2">
    <name type="scientific">Halogranum gelatinilyticum</name>
    <dbReference type="NCBI Taxonomy" id="660521"/>
    <lineage>
        <taxon>Archaea</taxon>
        <taxon>Methanobacteriati</taxon>
        <taxon>Methanobacteriota</taxon>
        <taxon>Stenosarchaea group</taxon>
        <taxon>Halobacteria</taxon>
        <taxon>Halobacteriales</taxon>
        <taxon>Haloferacaceae</taxon>
    </lineage>
</organism>
<dbReference type="SUPFAM" id="SSF56281">
    <property type="entry name" value="Metallo-hydrolase/oxidoreductase"/>
    <property type="match status" value="1"/>
</dbReference>